<evidence type="ECO:0000313" key="2">
    <source>
        <dbReference type="EMBL" id="CAK9441748.1"/>
    </source>
</evidence>
<reference evidence="2 3" key="1">
    <citation type="submission" date="2024-03" db="EMBL/GenBank/DDBJ databases">
        <authorList>
            <person name="Brejova B."/>
        </authorList>
    </citation>
    <scope>NUCLEOTIDE SEQUENCE [LARGE SCALE GENOMIC DNA]</scope>
    <source>
        <strain evidence="2 3">CBS 14171</strain>
    </source>
</reference>
<gene>
    <name evidence="2" type="ORF">LODBEIA_P56160</name>
</gene>
<keyword evidence="3" id="KW-1185">Reference proteome</keyword>
<dbReference type="GeneID" id="92210812"/>
<dbReference type="Pfam" id="PF05303">
    <property type="entry name" value="GSKIP_dom"/>
    <property type="match status" value="1"/>
</dbReference>
<dbReference type="Proteomes" id="UP001497383">
    <property type="component" value="Chromosome 7"/>
</dbReference>
<accession>A0ABP0ZVB2</accession>
<evidence type="ECO:0000313" key="3">
    <source>
        <dbReference type="Proteomes" id="UP001497383"/>
    </source>
</evidence>
<organism evidence="2 3">
    <name type="scientific">Lodderomyces beijingensis</name>
    <dbReference type="NCBI Taxonomy" id="1775926"/>
    <lineage>
        <taxon>Eukaryota</taxon>
        <taxon>Fungi</taxon>
        <taxon>Dikarya</taxon>
        <taxon>Ascomycota</taxon>
        <taxon>Saccharomycotina</taxon>
        <taxon>Pichiomycetes</taxon>
        <taxon>Debaryomycetaceae</taxon>
        <taxon>Candida/Lodderomyces clade</taxon>
        <taxon>Lodderomyces</taxon>
    </lineage>
</organism>
<dbReference type="Gene3D" id="3.30.2280.10">
    <property type="entry name" value="Hypothetical protein (hspc210)"/>
    <property type="match status" value="1"/>
</dbReference>
<protein>
    <recommendedName>
        <fullName evidence="1">GSKIP domain-containing protein</fullName>
    </recommendedName>
</protein>
<dbReference type="RefSeq" id="XP_066832554.1">
    <property type="nucleotide sequence ID" value="XM_066975968.1"/>
</dbReference>
<name>A0ABP0ZVB2_9ASCO</name>
<dbReference type="InterPro" id="IPR007967">
    <property type="entry name" value="GSKIP_dom"/>
</dbReference>
<feature type="domain" description="GSKIP" evidence="1">
    <location>
        <begin position="62"/>
        <end position="94"/>
    </location>
</feature>
<dbReference type="InterPro" id="IPR023231">
    <property type="entry name" value="GSKIP_dom_sf"/>
</dbReference>
<sequence length="101" mass="11552">MERSQRIQELTTIRAEYSSFFPAVRIVTHEPLEVDMLEIETVEGEKFKISVDVGGWYAMGLKSRHYETFEALMQSISPAFTLGFGNALTDKLNQHLANLDR</sequence>
<dbReference type="SUPFAM" id="SSF103107">
    <property type="entry name" value="Hypothetical protein c14orf129, hspc210"/>
    <property type="match status" value="1"/>
</dbReference>
<proteinExistence type="predicted"/>
<evidence type="ECO:0000259" key="1">
    <source>
        <dbReference type="Pfam" id="PF05303"/>
    </source>
</evidence>
<dbReference type="EMBL" id="OZ022411">
    <property type="protein sequence ID" value="CAK9441748.1"/>
    <property type="molecule type" value="Genomic_DNA"/>
</dbReference>